<evidence type="ECO:0000256" key="2">
    <source>
        <dbReference type="SAM" id="SignalP"/>
    </source>
</evidence>
<gene>
    <name evidence="3" type="ORF">DFL_002060</name>
</gene>
<evidence type="ECO:0000313" key="3">
    <source>
        <dbReference type="EMBL" id="RVD87855.1"/>
    </source>
</evidence>
<dbReference type="EMBL" id="SAEB01000003">
    <property type="protein sequence ID" value="RVD87855.1"/>
    <property type="molecule type" value="Genomic_DNA"/>
</dbReference>
<keyword evidence="4" id="KW-1185">Reference proteome</keyword>
<dbReference type="RefSeq" id="XP_067493399.1">
    <property type="nucleotide sequence ID" value="XM_067630790.1"/>
</dbReference>
<accession>A0A437A9F8</accession>
<proteinExistence type="predicted"/>
<sequence length="158" mass="16521">MHLSFVLVTAVGLAGITFAAPAPDPPATTAKPSDCTYTSTYKWTHGLTHIVKEYSSWTTRSMTVDCHGCNAIVQRTVFIKHGGGYTNRAGKTRTIPPQAGVVGTKVALVCRTSAPEAAAANKPAVQAKPAPTKLSWKGASKLPPKDAPVKEAPANDAP</sequence>
<protein>
    <submittedName>
        <fullName evidence="3">Uncharacterized protein</fullName>
    </submittedName>
</protein>
<dbReference type="AlphaFoldDB" id="A0A437A9F8"/>
<reference evidence="3 4" key="1">
    <citation type="submission" date="2019-01" db="EMBL/GenBank/DDBJ databases">
        <title>Intercellular communication is required for trap formation in the nematode-trapping fungus Duddingtonia flagrans.</title>
        <authorList>
            <person name="Youssar L."/>
            <person name="Wernet V."/>
            <person name="Hensel N."/>
            <person name="Hildebrandt H.-G."/>
            <person name="Fischer R."/>
        </authorList>
    </citation>
    <scope>NUCLEOTIDE SEQUENCE [LARGE SCALE GENOMIC DNA]</scope>
    <source>
        <strain evidence="3 4">CBS H-5679</strain>
    </source>
</reference>
<name>A0A437A9F8_ARTFL</name>
<organism evidence="3 4">
    <name type="scientific">Arthrobotrys flagrans</name>
    <name type="common">Nematode-trapping fungus</name>
    <name type="synonym">Trichothecium flagrans</name>
    <dbReference type="NCBI Taxonomy" id="97331"/>
    <lineage>
        <taxon>Eukaryota</taxon>
        <taxon>Fungi</taxon>
        <taxon>Dikarya</taxon>
        <taxon>Ascomycota</taxon>
        <taxon>Pezizomycotina</taxon>
        <taxon>Orbiliomycetes</taxon>
        <taxon>Orbiliales</taxon>
        <taxon>Orbiliaceae</taxon>
        <taxon>Arthrobotrys</taxon>
    </lineage>
</organism>
<comment type="caution">
    <text evidence="3">The sequence shown here is derived from an EMBL/GenBank/DDBJ whole genome shotgun (WGS) entry which is preliminary data.</text>
</comment>
<dbReference type="Proteomes" id="UP000283090">
    <property type="component" value="Unassembled WGS sequence"/>
</dbReference>
<feature type="compositionally biased region" description="Low complexity" evidence="1">
    <location>
        <begin position="116"/>
        <end position="131"/>
    </location>
</feature>
<feature type="region of interest" description="Disordered" evidence="1">
    <location>
        <begin position="116"/>
        <end position="158"/>
    </location>
</feature>
<dbReference type="GeneID" id="93584371"/>
<evidence type="ECO:0000256" key="1">
    <source>
        <dbReference type="SAM" id="MobiDB-lite"/>
    </source>
</evidence>
<dbReference type="VEuPathDB" id="FungiDB:DFL_002060"/>
<evidence type="ECO:0000313" key="4">
    <source>
        <dbReference type="Proteomes" id="UP000283090"/>
    </source>
</evidence>
<feature type="signal peptide" evidence="2">
    <location>
        <begin position="1"/>
        <end position="19"/>
    </location>
</feature>
<feature type="chain" id="PRO_5018990410" evidence="2">
    <location>
        <begin position="20"/>
        <end position="158"/>
    </location>
</feature>
<dbReference type="OrthoDB" id="5395328at2759"/>
<keyword evidence="2" id="KW-0732">Signal</keyword>